<dbReference type="PANTHER" id="PTHR30273">
    <property type="entry name" value="PERIPLASMIC SIGNAL SENSOR AND SIGMA FACTOR ACTIVATOR FECR-RELATED"/>
    <property type="match status" value="1"/>
</dbReference>
<dbReference type="KEGG" id="pcm:AY601_3276"/>
<sequence>MNMSDELLNRYFKGTCTPEEKILVTQYLNETDDLPAGVFSKDEWDETPDAIISDAETFQMFETVKKQTIAKIRQVSWLKITAAAAIVLAVLGIGLLSLNRNQPKPDLAEQENPRTEIKQVVNWKSVVNYTEQDQLLTLPDNSTVKIYPGGELRYTVPFVAHNREIYLKGKGFFQVTKDKKHPFIVYAKGVSTTALGTSFTITALEKSKLVKVQLHTGKVWVKNIDSTKHIKPFSEILKPGGELVYNTLLNKVKLIDAKLPAALKQKDSPVLLNFKQAPLADVFASLEQHYQVKIIYNPADISEMSFTGSLKLTQSIAIILEEITELNKLSQTKTTQGYLISK</sequence>
<protein>
    <submittedName>
        <fullName evidence="4">Anti-FecI sigma factor FecR</fullName>
    </submittedName>
</protein>
<dbReference type="PATRIC" id="fig|188932.3.peg.3412"/>
<evidence type="ECO:0000259" key="3">
    <source>
        <dbReference type="Pfam" id="PF16344"/>
    </source>
</evidence>
<dbReference type="InterPro" id="IPR032508">
    <property type="entry name" value="FecR_C"/>
</dbReference>
<dbReference type="EMBL" id="CP014504">
    <property type="protein sequence ID" value="AMQ00147.1"/>
    <property type="molecule type" value="Genomic_DNA"/>
</dbReference>
<evidence type="ECO:0000313" key="4">
    <source>
        <dbReference type="EMBL" id="AMQ00147.1"/>
    </source>
</evidence>
<dbReference type="Pfam" id="PF04773">
    <property type="entry name" value="FecR"/>
    <property type="match status" value="1"/>
</dbReference>
<feature type="domain" description="Protein FecR C-terminal" evidence="3">
    <location>
        <begin position="272"/>
        <end position="329"/>
    </location>
</feature>
<dbReference type="GO" id="GO:0016989">
    <property type="term" value="F:sigma factor antagonist activity"/>
    <property type="evidence" value="ECO:0007669"/>
    <property type="project" value="TreeGrafter"/>
</dbReference>
<keyword evidence="1" id="KW-0812">Transmembrane</keyword>
<dbReference type="PIRSF" id="PIRSF018266">
    <property type="entry name" value="FecR"/>
    <property type="match status" value="1"/>
</dbReference>
<name>A0A127VFL2_9SPHI</name>
<proteinExistence type="predicted"/>
<dbReference type="Proteomes" id="UP000071561">
    <property type="component" value="Chromosome"/>
</dbReference>
<dbReference type="Pfam" id="PF16344">
    <property type="entry name" value="FecR_C"/>
    <property type="match status" value="1"/>
</dbReference>
<dbReference type="Gene3D" id="2.60.120.1440">
    <property type="match status" value="1"/>
</dbReference>
<dbReference type="Gene3D" id="3.55.50.30">
    <property type="match status" value="1"/>
</dbReference>
<evidence type="ECO:0000259" key="2">
    <source>
        <dbReference type="Pfam" id="PF04773"/>
    </source>
</evidence>
<evidence type="ECO:0000313" key="5">
    <source>
        <dbReference type="Proteomes" id="UP000071561"/>
    </source>
</evidence>
<dbReference type="OrthoDB" id="934696at2"/>
<dbReference type="InterPro" id="IPR012373">
    <property type="entry name" value="Ferrdict_sens_TM"/>
</dbReference>
<keyword evidence="5" id="KW-1185">Reference proteome</keyword>
<keyword evidence="1" id="KW-1133">Transmembrane helix</keyword>
<dbReference type="RefSeq" id="WP_084359319.1">
    <property type="nucleotide sequence ID" value="NZ_CP014504.1"/>
</dbReference>
<accession>A0A127VFL2</accession>
<feature type="domain" description="FecR protein" evidence="2">
    <location>
        <begin position="133"/>
        <end position="219"/>
    </location>
</feature>
<keyword evidence="1" id="KW-0472">Membrane</keyword>
<feature type="transmembrane region" description="Helical" evidence="1">
    <location>
        <begin position="75"/>
        <end position="98"/>
    </location>
</feature>
<reference evidence="4 5" key="1">
    <citation type="submission" date="2016-03" db="EMBL/GenBank/DDBJ databases">
        <title>Complete genome sequence of Pedobacter cryoconitis PAMC 27485.</title>
        <authorList>
            <person name="Lee J."/>
            <person name="Kim O.-S."/>
        </authorList>
    </citation>
    <scope>NUCLEOTIDE SEQUENCE [LARGE SCALE GENOMIC DNA]</scope>
    <source>
        <strain evidence="4 5">PAMC 27485</strain>
    </source>
</reference>
<dbReference type="InterPro" id="IPR006860">
    <property type="entry name" value="FecR"/>
</dbReference>
<organism evidence="4 5">
    <name type="scientific">Pedobacter cryoconitis</name>
    <dbReference type="NCBI Taxonomy" id="188932"/>
    <lineage>
        <taxon>Bacteria</taxon>
        <taxon>Pseudomonadati</taxon>
        <taxon>Bacteroidota</taxon>
        <taxon>Sphingobacteriia</taxon>
        <taxon>Sphingobacteriales</taxon>
        <taxon>Sphingobacteriaceae</taxon>
        <taxon>Pedobacter</taxon>
    </lineage>
</organism>
<dbReference type="AlphaFoldDB" id="A0A127VFL2"/>
<evidence type="ECO:0000256" key="1">
    <source>
        <dbReference type="SAM" id="Phobius"/>
    </source>
</evidence>
<gene>
    <name evidence="4" type="ORF">AY601_3276</name>
</gene>
<dbReference type="PANTHER" id="PTHR30273:SF2">
    <property type="entry name" value="PROTEIN FECR"/>
    <property type="match status" value="1"/>
</dbReference>